<dbReference type="EMBL" id="CCSB01000001">
    <property type="protein sequence ID" value="CDZ75797.1"/>
    <property type="molecule type" value="Genomic_DNA"/>
</dbReference>
<feature type="domain" description="AbiEi antitoxin N-terminal" evidence="1">
    <location>
        <begin position="8"/>
        <end position="52"/>
    </location>
</feature>
<dbReference type="STRING" id="1034943.BN59_00055"/>
<accession>A0A078KS53</accession>
<dbReference type="Proteomes" id="UP000044071">
    <property type="component" value="Unassembled WGS sequence"/>
</dbReference>
<reference evidence="2 3" key="1">
    <citation type="submission" date="2014-06" db="EMBL/GenBank/DDBJ databases">
        <authorList>
            <person name="Urmite Genomes Urmite Genomes"/>
        </authorList>
    </citation>
    <scope>NUCLEOTIDE SEQUENCE [LARGE SCALE GENOMIC DNA]</scope>
</reference>
<dbReference type="Pfam" id="PF13338">
    <property type="entry name" value="AbiEi_4"/>
    <property type="match status" value="1"/>
</dbReference>
<organism evidence="2 3">
    <name type="scientific">Legionella massiliensis</name>
    <dbReference type="NCBI Taxonomy" id="1034943"/>
    <lineage>
        <taxon>Bacteria</taxon>
        <taxon>Pseudomonadati</taxon>
        <taxon>Pseudomonadota</taxon>
        <taxon>Gammaproteobacteria</taxon>
        <taxon>Legionellales</taxon>
        <taxon>Legionellaceae</taxon>
        <taxon>Legionella</taxon>
    </lineage>
</organism>
<sequence length="198" mass="22683">MANKNPEEIFRQYGGQLRMSEAIKHGITRYMLYSLKDNGIIEQISRGVYRLTSLPPLSNQDLVTVSLRIPNAVICLISALSYHELTTQIPHSVSIAIPRETHTPSLVYPPIQVHRFSGQAYLAGIEEHLIDEANIKIYSAEKTIADCFKYRNKIGMDIVLEAIKFYRARKQFNMNEILKFARICRVDKVIAPYLEVMI</sequence>
<gene>
    <name evidence="2" type="ORF">BN59_00055</name>
</gene>
<evidence type="ECO:0000313" key="2">
    <source>
        <dbReference type="EMBL" id="CDZ75797.1"/>
    </source>
</evidence>
<evidence type="ECO:0000313" key="3">
    <source>
        <dbReference type="Proteomes" id="UP000044071"/>
    </source>
</evidence>
<name>A0A078KS53_9GAMM</name>
<dbReference type="eggNOG" id="COG5340">
    <property type="taxonomic scope" value="Bacteria"/>
</dbReference>
<dbReference type="OrthoDB" id="9789781at2"/>
<protein>
    <recommendedName>
        <fullName evidence="1">AbiEi antitoxin N-terminal domain-containing protein</fullName>
    </recommendedName>
</protein>
<proteinExistence type="predicted"/>
<evidence type="ECO:0000259" key="1">
    <source>
        <dbReference type="Pfam" id="PF13338"/>
    </source>
</evidence>
<dbReference type="AlphaFoldDB" id="A0A078KS53"/>
<dbReference type="RefSeq" id="WP_043872442.1">
    <property type="nucleotide sequence ID" value="NZ_CCVW01000001.1"/>
</dbReference>
<dbReference type="InterPro" id="IPR025159">
    <property type="entry name" value="AbiEi_N"/>
</dbReference>
<keyword evidence="3" id="KW-1185">Reference proteome</keyword>